<evidence type="ECO:0000259" key="2">
    <source>
        <dbReference type="Pfam" id="PF21537"/>
    </source>
</evidence>
<proteinExistence type="predicted"/>
<dbReference type="InterPro" id="IPR048447">
    <property type="entry name" value="DUF1980_C"/>
</dbReference>
<dbReference type="PANTHER" id="PTHR40047">
    <property type="entry name" value="UPF0703 PROTEIN YCGQ"/>
    <property type="match status" value="1"/>
</dbReference>
<dbReference type="Pfam" id="PF21537">
    <property type="entry name" value="DUF1980_C"/>
    <property type="match status" value="1"/>
</dbReference>
<dbReference type="Proteomes" id="UP000182471">
    <property type="component" value="Unassembled WGS sequence"/>
</dbReference>
<dbReference type="Gene3D" id="3.40.50.300">
    <property type="entry name" value="P-loop containing nucleotide triphosphate hydrolases"/>
    <property type="match status" value="1"/>
</dbReference>
<dbReference type="SUPFAM" id="SSF52540">
    <property type="entry name" value="P-loop containing nucleoside triphosphate hydrolases"/>
    <property type="match status" value="1"/>
</dbReference>
<organism evidence="3 4">
    <name type="scientific">Lachnobacterium bovis</name>
    <dbReference type="NCBI Taxonomy" id="140626"/>
    <lineage>
        <taxon>Bacteria</taxon>
        <taxon>Bacillati</taxon>
        <taxon>Bacillota</taxon>
        <taxon>Clostridia</taxon>
        <taxon>Lachnospirales</taxon>
        <taxon>Lachnospiraceae</taxon>
        <taxon>Lachnobacterium</taxon>
    </lineage>
</organism>
<evidence type="ECO:0000259" key="1">
    <source>
        <dbReference type="Pfam" id="PF02492"/>
    </source>
</evidence>
<dbReference type="PANTHER" id="PTHR40047:SF1">
    <property type="entry name" value="UPF0703 PROTEIN YCGQ"/>
    <property type="match status" value="1"/>
</dbReference>
<name>A0A1H9QGR9_9FIRM</name>
<accession>A0A1H9QGR9</accession>
<dbReference type="RefSeq" id="WP_022750366.1">
    <property type="nucleotide sequence ID" value="NZ_FOGW01000006.1"/>
</dbReference>
<dbReference type="OrthoDB" id="9770408at2"/>
<evidence type="ECO:0000313" key="3">
    <source>
        <dbReference type="EMBL" id="SER59642.1"/>
    </source>
</evidence>
<gene>
    <name evidence="3" type="ORF">SAMN02910429_00533</name>
</gene>
<evidence type="ECO:0000313" key="4">
    <source>
        <dbReference type="Proteomes" id="UP000182471"/>
    </source>
</evidence>
<dbReference type="InterPro" id="IPR027417">
    <property type="entry name" value="P-loop_NTPase"/>
</dbReference>
<protein>
    <submittedName>
        <fullName evidence="3">TIGR03943 family protein</fullName>
    </submittedName>
</protein>
<feature type="domain" description="CobW/HypB/UreG nucleotide-binding" evidence="1">
    <location>
        <begin position="6"/>
        <end position="172"/>
    </location>
</feature>
<keyword evidence="4" id="KW-1185">Reference proteome</keyword>
<dbReference type="Pfam" id="PF02492">
    <property type="entry name" value="cobW"/>
    <property type="match status" value="1"/>
</dbReference>
<feature type="domain" description="DUF1980" evidence="2">
    <location>
        <begin position="185"/>
        <end position="312"/>
    </location>
</feature>
<dbReference type="InterPro" id="IPR003495">
    <property type="entry name" value="CobW/HypB/UreG_nucleotide-bd"/>
</dbReference>
<dbReference type="EMBL" id="FOGW01000006">
    <property type="protein sequence ID" value="SER59642.1"/>
    <property type="molecule type" value="Genomic_DNA"/>
</dbReference>
<dbReference type="AlphaFoldDB" id="A0A1H9QGR9"/>
<reference evidence="4" key="1">
    <citation type="submission" date="2016-10" db="EMBL/GenBank/DDBJ databases">
        <authorList>
            <person name="Varghese N."/>
            <person name="Submissions S."/>
        </authorList>
    </citation>
    <scope>NUCLEOTIDE SEQUENCE [LARGE SCALE GENOMIC DNA]</scope>
    <source>
        <strain evidence="4">S1b</strain>
    </source>
</reference>
<sequence>MQDNIPVYLFTGFMDSGKTSLIEETLFENDFTDGAKGLIIMCEDGDCEYDVEKLNKVNFDVVEIESEADFTPERLKELADKYQPEQVFIEYNGTWPISHILEIELPVQWMIVQTLSTVDANTFMMYMQNMRAMMQEQLICSDVVIFNRCDESVDKRQFRMNIKGFNRKAQIVYEREDGSLDDTPEELPFDLDQDIIEISDADYAIWYMDVMENYKKYNNKKVKFRALVANPDKLKKGIFIPGRFVMTCCVEDITFIGLKAKYPNEDQIPDKSWIDLTAKIKIEFDMGYKGKGPVLYPISIEPAEKPEDDLVYFS</sequence>
<dbReference type="InterPro" id="IPR052955">
    <property type="entry name" value="UPF0703_membrane_permease"/>
</dbReference>